<evidence type="ECO:0000259" key="2">
    <source>
        <dbReference type="Pfam" id="PF13360"/>
    </source>
</evidence>
<dbReference type="InterPro" id="IPR002372">
    <property type="entry name" value="PQQ_rpt_dom"/>
</dbReference>
<dbReference type="PANTHER" id="PTHR34512:SF30">
    <property type="entry name" value="OUTER MEMBRANE PROTEIN ASSEMBLY FACTOR BAMB"/>
    <property type="match status" value="1"/>
</dbReference>
<dbReference type="InterPro" id="IPR018391">
    <property type="entry name" value="PQQ_b-propeller_rpt"/>
</dbReference>
<gene>
    <name evidence="3" type="ORF">A6A05_13770</name>
</gene>
<dbReference type="Proteomes" id="UP000078543">
    <property type="component" value="Unassembled WGS sequence"/>
</dbReference>
<feature type="signal peptide" evidence="1">
    <location>
        <begin position="1"/>
        <end position="24"/>
    </location>
</feature>
<evidence type="ECO:0000256" key="1">
    <source>
        <dbReference type="SAM" id="SignalP"/>
    </source>
</evidence>
<dbReference type="InterPro" id="IPR015943">
    <property type="entry name" value="WD40/YVTN_repeat-like_dom_sf"/>
</dbReference>
<proteinExistence type="predicted"/>
<organism evidence="3 4">
    <name type="scientific">Magnetospirillum moscoviense</name>
    <dbReference type="NCBI Taxonomy" id="1437059"/>
    <lineage>
        <taxon>Bacteria</taxon>
        <taxon>Pseudomonadati</taxon>
        <taxon>Pseudomonadota</taxon>
        <taxon>Alphaproteobacteria</taxon>
        <taxon>Rhodospirillales</taxon>
        <taxon>Rhodospirillaceae</taxon>
        <taxon>Magnetospirillum</taxon>
    </lineage>
</organism>
<dbReference type="InterPro" id="IPR011047">
    <property type="entry name" value="Quinoprotein_ADH-like_sf"/>
</dbReference>
<protein>
    <recommendedName>
        <fullName evidence="2">Pyrrolo-quinoline quinone repeat domain-containing protein</fullName>
    </recommendedName>
</protein>
<dbReference type="Gene3D" id="2.40.128.630">
    <property type="match status" value="1"/>
</dbReference>
<dbReference type="STRING" id="1437059.A6A05_13770"/>
<dbReference type="Gene3D" id="2.130.10.10">
    <property type="entry name" value="YVTN repeat-like/Quinoprotein amine dehydrogenase"/>
    <property type="match status" value="1"/>
</dbReference>
<reference evidence="3 4" key="1">
    <citation type="submission" date="2016-04" db="EMBL/GenBank/DDBJ databases">
        <title>Draft genome sequence of freshwater magnetotactic bacteria Magnetospirillum marisnigri SP-1 and Magnetospirillum moscoviense BB-1.</title>
        <authorList>
            <person name="Koziaeva V."/>
            <person name="Dziuba M.V."/>
            <person name="Ivanov T.M."/>
            <person name="Kuznetsov B."/>
            <person name="Grouzdev D.S."/>
        </authorList>
    </citation>
    <scope>NUCLEOTIDE SEQUENCE [LARGE SCALE GENOMIC DNA]</scope>
    <source>
        <strain evidence="3 4">BB-1</strain>
    </source>
</reference>
<evidence type="ECO:0000313" key="3">
    <source>
        <dbReference type="EMBL" id="OAN49480.1"/>
    </source>
</evidence>
<name>A0A178MLB1_9PROT</name>
<dbReference type="PANTHER" id="PTHR34512">
    <property type="entry name" value="CELL SURFACE PROTEIN"/>
    <property type="match status" value="1"/>
</dbReference>
<sequence length="357" mass="38553">MRLNLGRRRFLAGGLALWAGAAKASTPRGPLAWTVDTGNKVLTPAARDGDRLAFAGEARVGLVEGRTGRLLWGRDLTDGDAARFRPRLADGVMLTGAAAAFRAWAAEDGRPLWRAEAERAFGAPLIYKGMVLAGDGHRLVARDLTSGAVRWQFDTHLDTDIHYAPAAAGGTVFVCGGDGVLNAVDLASGRLLWRVDRAKEWQYLRQLHIWNDILVAGAYQEKLHGLDIATGAERWSFYAGNFINSHLVADGSAYLWSPTGWLYAVDAANGAVRWRHRTTDYGKAAGNWAPLMAELVVQGDDLFALDMADVLHVLDVASGRERLRVAVGEKLRPFVVPLGQGLAALGTQDGRLLGVPL</sequence>
<feature type="domain" description="Pyrrolo-quinoline quinone repeat" evidence="2">
    <location>
        <begin position="178"/>
        <end position="327"/>
    </location>
</feature>
<feature type="chain" id="PRO_5008092056" description="Pyrrolo-quinoline quinone repeat domain-containing protein" evidence="1">
    <location>
        <begin position="25"/>
        <end position="357"/>
    </location>
</feature>
<evidence type="ECO:0000313" key="4">
    <source>
        <dbReference type="Proteomes" id="UP000078543"/>
    </source>
</evidence>
<dbReference type="PROSITE" id="PS51318">
    <property type="entry name" value="TAT"/>
    <property type="match status" value="1"/>
</dbReference>
<comment type="caution">
    <text evidence="3">The sequence shown here is derived from an EMBL/GenBank/DDBJ whole genome shotgun (WGS) entry which is preliminary data.</text>
</comment>
<dbReference type="InterPro" id="IPR006311">
    <property type="entry name" value="TAT_signal"/>
</dbReference>
<keyword evidence="4" id="KW-1185">Reference proteome</keyword>
<dbReference type="EMBL" id="LWQU01000148">
    <property type="protein sequence ID" value="OAN49480.1"/>
    <property type="molecule type" value="Genomic_DNA"/>
</dbReference>
<dbReference type="SMART" id="SM00564">
    <property type="entry name" value="PQQ"/>
    <property type="match status" value="5"/>
</dbReference>
<dbReference type="Pfam" id="PF13360">
    <property type="entry name" value="PQQ_2"/>
    <property type="match status" value="1"/>
</dbReference>
<dbReference type="AlphaFoldDB" id="A0A178MLB1"/>
<accession>A0A178MLB1</accession>
<dbReference type="RefSeq" id="WP_068501616.1">
    <property type="nucleotide sequence ID" value="NZ_LWQU01000148.1"/>
</dbReference>
<dbReference type="SUPFAM" id="SSF50998">
    <property type="entry name" value="Quinoprotein alcohol dehydrogenase-like"/>
    <property type="match status" value="2"/>
</dbReference>
<keyword evidence="1" id="KW-0732">Signal</keyword>